<name>A0A2J6QPG1_9HELO</name>
<feature type="domain" description="Bacterial bifunctional deaminase-reductase C-terminal" evidence="14">
    <location>
        <begin position="107"/>
        <end position="342"/>
    </location>
</feature>
<accession>A0A2J6QPG1</accession>
<evidence type="ECO:0000256" key="3">
    <source>
        <dbReference type="ARBA" id="ARBA00009723"/>
    </source>
</evidence>
<evidence type="ECO:0000256" key="6">
    <source>
        <dbReference type="ARBA" id="ARBA00022619"/>
    </source>
</evidence>
<dbReference type="EMBL" id="KZ613464">
    <property type="protein sequence ID" value="PMD28134.1"/>
    <property type="molecule type" value="Genomic_DNA"/>
</dbReference>
<comment type="function">
    <text evidence="1">Catalyzes an early step in riboflavin biosynthesis, the NADPH-dependent reduction of the ribose side chain of 2,5-diamino-6-ribosylamino-4(3H)-pyrimidinone 5'-phosphate, yielding 2,5-diamino-6-ribitylamino-4(3H)-pyrimidinone 5'-phosphate.</text>
</comment>
<comment type="catalytic activity">
    <reaction evidence="11">
        <text>2,5-diamino-6-(1-D-ribitylamino)pyrimidin-4(3H)-one 5'-phosphate + NAD(+) = 2,5-diamino-6-(1-D-ribosylamino)pyrimidin-4(3H)-one 5'-phosphate + NADH + H(+)</text>
        <dbReference type="Rhea" id="RHEA:27274"/>
        <dbReference type="ChEBI" id="CHEBI:15378"/>
        <dbReference type="ChEBI" id="CHEBI:57540"/>
        <dbReference type="ChEBI" id="CHEBI:57945"/>
        <dbReference type="ChEBI" id="CHEBI:58890"/>
        <dbReference type="ChEBI" id="CHEBI:59545"/>
        <dbReference type="EC" id="1.1.1.302"/>
    </reaction>
</comment>
<dbReference type="AlphaFoldDB" id="A0A2J6QPG1"/>
<dbReference type="PANTHER" id="PTHR38011">
    <property type="entry name" value="DIHYDROFOLATE REDUCTASE FAMILY PROTEIN (AFU_ORTHOLOGUE AFUA_8G06820)"/>
    <property type="match status" value="1"/>
</dbReference>
<evidence type="ECO:0000256" key="1">
    <source>
        <dbReference type="ARBA" id="ARBA00003555"/>
    </source>
</evidence>
<keyword evidence="8" id="KW-0560">Oxidoreductase</keyword>
<evidence type="ECO:0000256" key="13">
    <source>
        <dbReference type="SAM" id="MobiDB-lite"/>
    </source>
</evidence>
<evidence type="ECO:0000256" key="4">
    <source>
        <dbReference type="ARBA" id="ARBA00012851"/>
    </source>
</evidence>
<keyword evidence="7" id="KW-0521">NADP</keyword>
<keyword evidence="16" id="KW-1185">Reference proteome</keyword>
<evidence type="ECO:0000313" key="16">
    <source>
        <dbReference type="Proteomes" id="UP000235672"/>
    </source>
</evidence>
<evidence type="ECO:0000256" key="11">
    <source>
        <dbReference type="ARBA" id="ARBA00047550"/>
    </source>
</evidence>
<comment type="pathway">
    <text evidence="2">Cofactor biosynthesis; riboflavin biosynthesis.</text>
</comment>
<sequence length="350" mass="39036">MAWLWNEPPIKPFRQPQEDAPCPKQTVYTISKEDQRRLAPYLPPKRDTFLTEAYRNDPAVSSIEEDEQASQHNAASKACLRNLWDNKNPTNLPHSTNQVKLMTEGLPHVTLTYAQSLDSQLSLAPGQRTTLSGLQTKAMTHYLRANHDAILIGVGTANVDNPGLNCSFSYDGGKIVELAEQPRPLILDPGRSWKEEKCEKLFRLARAGLGRAPWWIVCEESVGKAKVKERDEERITNIKDIGGDVIIVGKYANREDGVEWEKILRALWNTGIRSVMIEGGATVINDLLRERNQHLVSSVIVTIAPTYLGTGGVVVAPPRSKADENEARLREVTWIPFGQDVVMAGKVARN</sequence>
<proteinExistence type="inferred from homology"/>
<evidence type="ECO:0000256" key="9">
    <source>
        <dbReference type="ARBA" id="ARBA00030073"/>
    </source>
</evidence>
<reference evidence="15 16" key="1">
    <citation type="submission" date="2016-05" db="EMBL/GenBank/DDBJ databases">
        <title>A degradative enzymes factory behind the ericoid mycorrhizal symbiosis.</title>
        <authorList>
            <consortium name="DOE Joint Genome Institute"/>
            <person name="Martino E."/>
            <person name="Morin E."/>
            <person name="Grelet G."/>
            <person name="Kuo A."/>
            <person name="Kohler A."/>
            <person name="Daghino S."/>
            <person name="Barry K."/>
            <person name="Choi C."/>
            <person name="Cichocki N."/>
            <person name="Clum A."/>
            <person name="Copeland A."/>
            <person name="Hainaut M."/>
            <person name="Haridas S."/>
            <person name="Labutti K."/>
            <person name="Lindquist E."/>
            <person name="Lipzen A."/>
            <person name="Khouja H.-R."/>
            <person name="Murat C."/>
            <person name="Ohm R."/>
            <person name="Olson A."/>
            <person name="Spatafora J."/>
            <person name="Veneault-Fourrey C."/>
            <person name="Henrissat B."/>
            <person name="Grigoriev I."/>
            <person name="Martin F."/>
            <person name="Perotto S."/>
        </authorList>
    </citation>
    <scope>NUCLEOTIDE SEQUENCE [LARGE SCALE GENOMIC DNA]</scope>
    <source>
        <strain evidence="15 16">UAMH 7357</strain>
    </source>
</reference>
<dbReference type="GO" id="GO:0009231">
    <property type="term" value="P:riboflavin biosynthetic process"/>
    <property type="evidence" value="ECO:0007669"/>
    <property type="project" value="UniProtKB-KW"/>
</dbReference>
<dbReference type="STRING" id="1745343.A0A2J6QPG1"/>
<dbReference type="GO" id="GO:0008703">
    <property type="term" value="F:5-amino-6-(5-phosphoribosylamino)uracil reductase activity"/>
    <property type="evidence" value="ECO:0007669"/>
    <property type="project" value="InterPro"/>
</dbReference>
<dbReference type="InterPro" id="IPR024072">
    <property type="entry name" value="DHFR-like_dom_sf"/>
</dbReference>
<evidence type="ECO:0000256" key="7">
    <source>
        <dbReference type="ARBA" id="ARBA00022857"/>
    </source>
</evidence>
<dbReference type="Pfam" id="PF01872">
    <property type="entry name" value="RibD_C"/>
    <property type="match status" value="1"/>
</dbReference>
<dbReference type="Proteomes" id="UP000235672">
    <property type="component" value="Unassembled WGS sequence"/>
</dbReference>
<organism evidence="15 16">
    <name type="scientific">Hyaloscypha hepaticicola</name>
    <dbReference type="NCBI Taxonomy" id="2082293"/>
    <lineage>
        <taxon>Eukaryota</taxon>
        <taxon>Fungi</taxon>
        <taxon>Dikarya</taxon>
        <taxon>Ascomycota</taxon>
        <taxon>Pezizomycotina</taxon>
        <taxon>Leotiomycetes</taxon>
        <taxon>Helotiales</taxon>
        <taxon>Hyaloscyphaceae</taxon>
        <taxon>Hyaloscypha</taxon>
    </lineage>
</organism>
<evidence type="ECO:0000256" key="12">
    <source>
        <dbReference type="ARBA" id="ARBA00049020"/>
    </source>
</evidence>
<dbReference type="Gene3D" id="3.40.430.10">
    <property type="entry name" value="Dihydrofolate Reductase, subunit A"/>
    <property type="match status" value="1"/>
</dbReference>
<dbReference type="InterPro" id="IPR002734">
    <property type="entry name" value="RibDG_C"/>
</dbReference>
<dbReference type="OrthoDB" id="5432at2759"/>
<dbReference type="EC" id="1.1.1.302" evidence="4"/>
<comment type="similarity">
    <text evidence="3">Belongs to the HTP reductase family.</text>
</comment>
<evidence type="ECO:0000313" key="15">
    <source>
        <dbReference type="EMBL" id="PMD28134.1"/>
    </source>
</evidence>
<evidence type="ECO:0000256" key="5">
    <source>
        <dbReference type="ARBA" id="ARBA00015035"/>
    </source>
</evidence>
<evidence type="ECO:0000256" key="2">
    <source>
        <dbReference type="ARBA" id="ARBA00005104"/>
    </source>
</evidence>
<comment type="catalytic activity">
    <reaction evidence="12">
        <text>2,5-diamino-6-(1-D-ribitylamino)pyrimidin-4(3H)-one 5'-phosphate + NADP(+) = 2,5-diamino-6-(1-D-ribosylamino)pyrimidin-4(3H)-one 5'-phosphate + NADPH + H(+)</text>
        <dbReference type="Rhea" id="RHEA:27278"/>
        <dbReference type="ChEBI" id="CHEBI:15378"/>
        <dbReference type="ChEBI" id="CHEBI:57783"/>
        <dbReference type="ChEBI" id="CHEBI:58349"/>
        <dbReference type="ChEBI" id="CHEBI:58890"/>
        <dbReference type="ChEBI" id="CHEBI:59545"/>
        <dbReference type="EC" id="1.1.1.302"/>
    </reaction>
</comment>
<dbReference type="PANTHER" id="PTHR38011:SF7">
    <property type="entry name" value="2,5-DIAMINO-6-RIBOSYLAMINO-4(3H)-PYRIMIDINONE 5'-PHOSPHATE REDUCTASE"/>
    <property type="match status" value="1"/>
</dbReference>
<feature type="region of interest" description="Disordered" evidence="13">
    <location>
        <begin position="1"/>
        <end position="23"/>
    </location>
</feature>
<dbReference type="InterPro" id="IPR050765">
    <property type="entry name" value="Riboflavin_Biosynth_HTPR"/>
</dbReference>
<evidence type="ECO:0000259" key="14">
    <source>
        <dbReference type="Pfam" id="PF01872"/>
    </source>
</evidence>
<gene>
    <name evidence="15" type="ORF">NA56DRAFT_652904</name>
</gene>
<protein>
    <recommendedName>
        <fullName evidence="5">2,5-diamino-6-ribosylamino-4(3H)-pyrimidinone 5'-phosphate reductase</fullName>
        <ecNumber evidence="4">1.1.1.302</ecNumber>
    </recommendedName>
    <alternativeName>
        <fullName evidence="10">2,5-diamino-6-(5-phospho-D-ribosylamino)pyrimidin-4(3H)-one reductase</fullName>
    </alternativeName>
    <alternativeName>
        <fullName evidence="9">2,5-diamino-6-ribitylamino-4(3H)-pyrimidinone 5'-phosphate synthase</fullName>
    </alternativeName>
</protein>
<keyword evidence="6" id="KW-0686">Riboflavin biosynthesis</keyword>
<evidence type="ECO:0000256" key="8">
    <source>
        <dbReference type="ARBA" id="ARBA00023002"/>
    </source>
</evidence>
<evidence type="ECO:0000256" key="10">
    <source>
        <dbReference type="ARBA" id="ARBA00031630"/>
    </source>
</evidence>
<dbReference type="SUPFAM" id="SSF53597">
    <property type="entry name" value="Dihydrofolate reductase-like"/>
    <property type="match status" value="1"/>
</dbReference>